<dbReference type="PANTHER" id="PTHR46663">
    <property type="entry name" value="DIGUANYLATE CYCLASE DGCT-RELATED"/>
    <property type="match status" value="1"/>
</dbReference>
<evidence type="ECO:0000259" key="3">
    <source>
        <dbReference type="PROSITE" id="PS50887"/>
    </source>
</evidence>
<dbReference type="Gene3D" id="3.30.450.20">
    <property type="entry name" value="PAS domain"/>
    <property type="match status" value="2"/>
</dbReference>
<dbReference type="PANTHER" id="PTHR46663:SF3">
    <property type="entry name" value="SLL0267 PROTEIN"/>
    <property type="match status" value="1"/>
</dbReference>
<dbReference type="SMART" id="SM00091">
    <property type="entry name" value="PAS"/>
    <property type="match status" value="2"/>
</dbReference>
<feature type="domain" description="PAS" evidence="2">
    <location>
        <begin position="43"/>
        <end position="113"/>
    </location>
</feature>
<dbReference type="Pfam" id="PF00989">
    <property type="entry name" value="PAS"/>
    <property type="match status" value="1"/>
</dbReference>
<dbReference type="InterPro" id="IPR052163">
    <property type="entry name" value="DGC-Regulatory_Protein"/>
</dbReference>
<feature type="coiled-coil region" evidence="1">
    <location>
        <begin position="26"/>
        <end position="53"/>
    </location>
</feature>
<dbReference type="InterPro" id="IPR001610">
    <property type="entry name" value="PAC"/>
</dbReference>
<evidence type="ECO:0000313" key="5">
    <source>
        <dbReference type="Proteomes" id="UP000502260"/>
    </source>
</evidence>
<evidence type="ECO:0000259" key="2">
    <source>
        <dbReference type="PROSITE" id="PS50112"/>
    </source>
</evidence>
<dbReference type="InterPro" id="IPR000014">
    <property type="entry name" value="PAS"/>
</dbReference>
<accession>A0A6F8VEU4</accession>
<evidence type="ECO:0000313" key="4">
    <source>
        <dbReference type="EMBL" id="BCB27617.1"/>
    </source>
</evidence>
<dbReference type="Gene3D" id="3.30.70.270">
    <property type="match status" value="1"/>
</dbReference>
<dbReference type="SMART" id="SM00267">
    <property type="entry name" value="GGDEF"/>
    <property type="match status" value="1"/>
</dbReference>
<feature type="domain" description="PAS" evidence="2">
    <location>
        <begin position="164"/>
        <end position="215"/>
    </location>
</feature>
<dbReference type="Pfam" id="PF13426">
    <property type="entry name" value="PAS_9"/>
    <property type="match status" value="1"/>
</dbReference>
<feature type="domain" description="GGDEF" evidence="3">
    <location>
        <begin position="321"/>
        <end position="454"/>
    </location>
</feature>
<dbReference type="FunFam" id="3.30.70.270:FF:000001">
    <property type="entry name" value="Diguanylate cyclase domain protein"/>
    <property type="match status" value="1"/>
</dbReference>
<dbReference type="KEGG" id="slac:SKTS_25030"/>
<dbReference type="GO" id="GO:0003824">
    <property type="term" value="F:catalytic activity"/>
    <property type="evidence" value="ECO:0007669"/>
    <property type="project" value="UniProtKB-ARBA"/>
</dbReference>
<dbReference type="NCBIfam" id="TIGR00254">
    <property type="entry name" value="GGDEF"/>
    <property type="match status" value="1"/>
</dbReference>
<organism evidence="4 5">
    <name type="scientific">Sulfurimicrobium lacus</name>
    <dbReference type="NCBI Taxonomy" id="2715678"/>
    <lineage>
        <taxon>Bacteria</taxon>
        <taxon>Pseudomonadati</taxon>
        <taxon>Pseudomonadota</taxon>
        <taxon>Betaproteobacteria</taxon>
        <taxon>Nitrosomonadales</taxon>
        <taxon>Sulfuricellaceae</taxon>
        <taxon>Sulfurimicrobium</taxon>
    </lineage>
</organism>
<evidence type="ECO:0000256" key="1">
    <source>
        <dbReference type="SAM" id="Coils"/>
    </source>
</evidence>
<dbReference type="GO" id="GO:0006355">
    <property type="term" value="P:regulation of DNA-templated transcription"/>
    <property type="evidence" value="ECO:0007669"/>
    <property type="project" value="InterPro"/>
</dbReference>
<dbReference type="CDD" id="cd00130">
    <property type="entry name" value="PAS"/>
    <property type="match status" value="2"/>
</dbReference>
<dbReference type="InterPro" id="IPR043128">
    <property type="entry name" value="Rev_trsase/Diguanyl_cyclase"/>
</dbReference>
<dbReference type="EMBL" id="AP022853">
    <property type="protein sequence ID" value="BCB27617.1"/>
    <property type="molecule type" value="Genomic_DNA"/>
</dbReference>
<dbReference type="NCBIfam" id="TIGR00229">
    <property type="entry name" value="sensory_box"/>
    <property type="match status" value="2"/>
</dbReference>
<dbReference type="Pfam" id="PF00990">
    <property type="entry name" value="GGDEF"/>
    <property type="match status" value="1"/>
</dbReference>
<reference evidence="5" key="1">
    <citation type="submission" date="2020-03" db="EMBL/GenBank/DDBJ databases">
        <title>Complete genome sequence of sulfur-oxidizing bacterium skT11.</title>
        <authorList>
            <person name="Kanda M."/>
            <person name="Kojima H."/>
            <person name="Fukui M."/>
        </authorList>
    </citation>
    <scope>NUCLEOTIDE SEQUENCE [LARGE SCALE GENOMIC DNA]</scope>
    <source>
        <strain evidence="5">skT11</strain>
    </source>
</reference>
<dbReference type="SUPFAM" id="SSF55785">
    <property type="entry name" value="PYP-like sensor domain (PAS domain)"/>
    <property type="match status" value="2"/>
</dbReference>
<dbReference type="CDD" id="cd01949">
    <property type="entry name" value="GGDEF"/>
    <property type="match status" value="1"/>
</dbReference>
<dbReference type="SUPFAM" id="SSF55073">
    <property type="entry name" value="Nucleotide cyclase"/>
    <property type="match status" value="1"/>
</dbReference>
<dbReference type="InterPro" id="IPR029787">
    <property type="entry name" value="Nucleotide_cyclase"/>
</dbReference>
<dbReference type="PROSITE" id="PS50887">
    <property type="entry name" value="GGDEF"/>
    <property type="match status" value="1"/>
</dbReference>
<sequence length="460" mass="51723">MPTHRKPPHLDRQETSDLHLLDLAEIEACKLELQEAQRLLEEARYRYTELFDTVPVGFLTLDDSGHTLEINQAGAAMLGRDRAHMIGKQFIAWLAENERPLFLKYLHKAFHSATKASTELTVKTPRGTLCEMRLESVFTKGAVRPRVCRTVMIDLSSAREAEQASSLASRVIESAAEGIMITDAKNMIVSVNPAFEKSTGYSAQEAVGKSPSLLHSGRHDESFYQEMWANLNKLGQWQGEIWNRHKSGEIYPEWLSISTVRNAKGSVTNYVGIFSDAHTQEHVLERLHYLAYYDGLTGLPNRRLFLDRLSLSISQARRNHQQLAVMFVDLDNFKQINDTMGHRFGDALLMSVTERMKACLRDGDTLARLGGDEFTVILPTIPQTEAAINVAQKIIDSYAIPVYVEGNAVQITASIGISIFPEDGSDADDLLNHADMAMYKIKQTGRNGYWRHGWGDDRKA</sequence>
<dbReference type="InterPro" id="IPR035965">
    <property type="entry name" value="PAS-like_dom_sf"/>
</dbReference>
<dbReference type="AlphaFoldDB" id="A0A6F8VEU4"/>
<dbReference type="SMART" id="SM00086">
    <property type="entry name" value="PAC"/>
    <property type="match status" value="1"/>
</dbReference>
<name>A0A6F8VEU4_9PROT</name>
<keyword evidence="5" id="KW-1185">Reference proteome</keyword>
<dbReference type="PROSITE" id="PS50112">
    <property type="entry name" value="PAS"/>
    <property type="match status" value="2"/>
</dbReference>
<keyword evidence="1" id="KW-0175">Coiled coil</keyword>
<dbReference type="Proteomes" id="UP000502260">
    <property type="component" value="Chromosome"/>
</dbReference>
<evidence type="ECO:0008006" key="6">
    <source>
        <dbReference type="Google" id="ProtNLM"/>
    </source>
</evidence>
<dbReference type="InterPro" id="IPR000160">
    <property type="entry name" value="GGDEF_dom"/>
</dbReference>
<protein>
    <recommendedName>
        <fullName evidence="6">Diguanylate cyclase</fullName>
    </recommendedName>
</protein>
<gene>
    <name evidence="4" type="ORF">SKTS_25030</name>
</gene>
<dbReference type="InterPro" id="IPR013767">
    <property type="entry name" value="PAS_fold"/>
</dbReference>
<proteinExistence type="predicted"/>